<organism evidence="1">
    <name type="scientific">Schistosoma japonicum</name>
    <name type="common">Blood fluke</name>
    <dbReference type="NCBI Taxonomy" id="6182"/>
    <lineage>
        <taxon>Eukaryota</taxon>
        <taxon>Metazoa</taxon>
        <taxon>Spiralia</taxon>
        <taxon>Lophotrochozoa</taxon>
        <taxon>Platyhelminthes</taxon>
        <taxon>Trematoda</taxon>
        <taxon>Digenea</taxon>
        <taxon>Strigeidida</taxon>
        <taxon>Schistosomatoidea</taxon>
        <taxon>Schistosomatidae</taxon>
        <taxon>Schistosoma</taxon>
    </lineage>
</organism>
<dbReference type="EMBL" id="AF502582">
    <property type="protein sequence ID" value="AAM53570.1"/>
    <property type="molecule type" value="mRNA"/>
</dbReference>
<evidence type="ECO:0000313" key="1">
    <source>
        <dbReference type="EMBL" id="AAM53570.1"/>
    </source>
</evidence>
<protein>
    <submittedName>
        <fullName evidence="1">Schistosomula protein</fullName>
    </submittedName>
</protein>
<sequence>MEKKEQSLVKVCNIECRFERLNLPATAGTRVLFSSTSKQNVLQRIMRICVLIGQDQREPPCFTTFQNVSSLLNSPDYSGPQHPLSVSHSLTV</sequence>
<reference evidence="1" key="1">
    <citation type="submission" date="2002-04" db="EMBL/GenBank/DDBJ databases">
        <title>Immunoscreening of Schistosoma japonicum (Sj) adult worm cDNA library by sera from rabbits vaccinated with the membrane antigen of hepato-portal schistosomula.</title>
        <authorList>
            <person name="Wang M."/>
            <person name="Yi X."/>
            <person name="Zeng X."/>
            <person name="MacManus D.P."/>
        </authorList>
    </citation>
    <scope>NUCLEOTIDE SEQUENCE</scope>
    <source>
        <strain evidence="1">Philippine</strain>
    </source>
</reference>
<dbReference type="AlphaFoldDB" id="Q8MV16"/>
<proteinExistence type="evidence at transcript level"/>
<accession>Q8MV16</accession>
<name>Q8MV16_SCHJA</name>
<gene>
    <name evidence="1" type="primary">M15</name>
</gene>